<feature type="transmembrane region" description="Helical" evidence="7">
    <location>
        <begin position="90"/>
        <end position="112"/>
    </location>
</feature>
<evidence type="ECO:0000256" key="7">
    <source>
        <dbReference type="SAM" id="Phobius"/>
    </source>
</evidence>
<feature type="transmembrane region" description="Helical" evidence="7">
    <location>
        <begin position="169"/>
        <end position="191"/>
    </location>
</feature>
<dbReference type="GO" id="GO:0005886">
    <property type="term" value="C:plasma membrane"/>
    <property type="evidence" value="ECO:0007669"/>
    <property type="project" value="UniProtKB-SubCell"/>
</dbReference>
<keyword evidence="4 7" id="KW-0812">Transmembrane</keyword>
<name>A0A4D6KB89_9EURY</name>
<evidence type="ECO:0000313" key="9">
    <source>
        <dbReference type="Proteomes" id="UP000297053"/>
    </source>
</evidence>
<feature type="transmembrane region" description="Helical" evidence="7">
    <location>
        <begin position="124"/>
        <end position="142"/>
    </location>
</feature>
<keyword evidence="3" id="KW-0808">Transferase</keyword>
<gene>
    <name evidence="8" type="ORF">E5139_06400</name>
</gene>
<protein>
    <submittedName>
        <fullName evidence="8">DUF2029 domain-containing protein</fullName>
    </submittedName>
</protein>
<feature type="transmembrane region" description="Helical" evidence="7">
    <location>
        <begin position="374"/>
        <end position="399"/>
    </location>
</feature>
<dbReference type="InterPro" id="IPR018584">
    <property type="entry name" value="GT87"/>
</dbReference>
<feature type="transmembrane region" description="Helical" evidence="7">
    <location>
        <begin position="313"/>
        <end position="329"/>
    </location>
</feature>
<evidence type="ECO:0000256" key="3">
    <source>
        <dbReference type="ARBA" id="ARBA00022679"/>
    </source>
</evidence>
<dbReference type="AlphaFoldDB" id="A0A4D6KB89"/>
<feature type="transmembrane region" description="Helical" evidence="7">
    <location>
        <begin position="336"/>
        <end position="354"/>
    </location>
</feature>
<evidence type="ECO:0000313" key="8">
    <source>
        <dbReference type="EMBL" id="QCD65287.1"/>
    </source>
</evidence>
<dbReference type="EMBL" id="CP039375">
    <property type="protein sequence ID" value="QCD65287.1"/>
    <property type="molecule type" value="Genomic_DNA"/>
</dbReference>
<keyword evidence="6 7" id="KW-0472">Membrane</keyword>
<keyword evidence="5 7" id="KW-1133">Transmembrane helix</keyword>
<feature type="transmembrane region" description="Helical" evidence="7">
    <location>
        <begin position="267"/>
        <end position="284"/>
    </location>
</feature>
<proteinExistence type="predicted"/>
<dbReference type="KEGG" id="halz:E5139_06400"/>
<keyword evidence="2" id="KW-1003">Cell membrane</keyword>
<organism evidence="8 9">
    <name type="scientific">Halomicrobium mukohataei</name>
    <dbReference type="NCBI Taxonomy" id="57705"/>
    <lineage>
        <taxon>Archaea</taxon>
        <taxon>Methanobacteriati</taxon>
        <taxon>Methanobacteriota</taxon>
        <taxon>Stenosarchaea group</taxon>
        <taxon>Halobacteria</taxon>
        <taxon>Halobacteriales</taxon>
        <taxon>Haloarculaceae</taxon>
        <taxon>Halomicrobium</taxon>
    </lineage>
</organism>
<evidence type="ECO:0000256" key="6">
    <source>
        <dbReference type="ARBA" id="ARBA00023136"/>
    </source>
</evidence>
<evidence type="ECO:0000256" key="2">
    <source>
        <dbReference type="ARBA" id="ARBA00022475"/>
    </source>
</evidence>
<feature type="transmembrane region" description="Helical" evidence="7">
    <location>
        <begin position="198"/>
        <end position="220"/>
    </location>
</feature>
<feature type="transmembrane region" description="Helical" evidence="7">
    <location>
        <begin position="291"/>
        <end position="307"/>
    </location>
</feature>
<sequence length="420" mass="43691">MTDERTAVRATLAATIVAGLVYLLAVPLLRPAQVAVATDVYYHAGTTLLAGGDPYAVTPPSHPTFHYIYPPLVLLAFVPHVLTGSPLGAYLFQTALTLVTAAVLAAVIVRAIEDAGVALARRDRLLVGGVVLASVHSVPVLVMGQVNLQLALAIAVGARLLAGGRELRAGAAFALAGAVKLFPAVVGLWLLAQRSWRAVGAAIATGLGTIAAGLVVFGVGPTRTFFTEVLPGERQAEAFSGGLDPSAMFVTIRRPLAALAPELSPDALAGVALALLVPVVLASLRDLRSEVGRLVGLLATLLAALAYLPLEPFYYSLLYYPLLVVLYRLPPGRVRGLFLAGTLGLSAIVSYPSVEQLLVVAPLSPETAATLAATARALFSIAQPPLVGVVLLFAGCVYWHHEHAARGSEAAEPTERPTTK</sequence>
<evidence type="ECO:0000256" key="1">
    <source>
        <dbReference type="ARBA" id="ARBA00004651"/>
    </source>
</evidence>
<dbReference type="Pfam" id="PF09594">
    <property type="entry name" value="GT87"/>
    <property type="match status" value="1"/>
</dbReference>
<dbReference type="GO" id="GO:0016758">
    <property type="term" value="F:hexosyltransferase activity"/>
    <property type="evidence" value="ECO:0007669"/>
    <property type="project" value="InterPro"/>
</dbReference>
<reference evidence="8 9" key="1">
    <citation type="submission" date="2019-04" db="EMBL/GenBank/DDBJ databases">
        <title>Complete genome sequence of Arthrobacter sp. ZXY-2 associated with effective atrazine degradation and salt adaptation.</title>
        <authorList>
            <person name="Zhao X."/>
        </authorList>
    </citation>
    <scope>NUCLEOTIDE SEQUENCE [LARGE SCALE GENOMIC DNA]</scope>
    <source>
        <strain evidence="9">ZP60</strain>
    </source>
</reference>
<dbReference type="OMA" id="WHNYLLL"/>
<evidence type="ECO:0000256" key="4">
    <source>
        <dbReference type="ARBA" id="ARBA00022692"/>
    </source>
</evidence>
<evidence type="ECO:0000256" key="5">
    <source>
        <dbReference type="ARBA" id="ARBA00022989"/>
    </source>
</evidence>
<feature type="transmembrane region" description="Helical" evidence="7">
    <location>
        <begin position="7"/>
        <end position="29"/>
    </location>
</feature>
<comment type="subcellular location">
    <subcellularLocation>
        <location evidence="1">Cell membrane</location>
        <topology evidence="1">Multi-pass membrane protein</topology>
    </subcellularLocation>
</comment>
<reference evidence="8 9" key="2">
    <citation type="submission" date="2019-04" db="EMBL/GenBank/DDBJ databases">
        <authorList>
            <person name="Yang S."/>
            <person name="Wei W."/>
        </authorList>
    </citation>
    <scope>NUCLEOTIDE SEQUENCE [LARGE SCALE GENOMIC DNA]</scope>
    <source>
        <strain evidence="9">ZP60</strain>
    </source>
</reference>
<accession>A0A4D6KB89</accession>
<dbReference type="RefSeq" id="WP_015761629.1">
    <property type="nucleotide sequence ID" value="NZ_CP039375.1"/>
</dbReference>
<dbReference type="GeneID" id="42178550"/>
<dbReference type="Proteomes" id="UP000297053">
    <property type="component" value="Chromosome"/>
</dbReference>